<name>X0ZVZ8_9ZZZZ</name>
<gene>
    <name evidence="1" type="ORF">S01H4_14829</name>
</gene>
<reference evidence="1" key="1">
    <citation type="journal article" date="2014" name="Front. Microbiol.">
        <title>High frequency of phylogenetically diverse reductive dehalogenase-homologous genes in deep subseafloor sedimentary metagenomes.</title>
        <authorList>
            <person name="Kawai M."/>
            <person name="Futagami T."/>
            <person name="Toyoda A."/>
            <person name="Takaki Y."/>
            <person name="Nishi S."/>
            <person name="Hori S."/>
            <person name="Arai W."/>
            <person name="Tsubouchi T."/>
            <person name="Morono Y."/>
            <person name="Uchiyama I."/>
            <person name="Ito T."/>
            <person name="Fujiyama A."/>
            <person name="Inagaki F."/>
            <person name="Takami H."/>
        </authorList>
    </citation>
    <scope>NUCLEOTIDE SEQUENCE</scope>
    <source>
        <strain evidence="1">Expedition CK06-06</strain>
    </source>
</reference>
<accession>X0ZVZ8</accession>
<dbReference type="EMBL" id="BART01006497">
    <property type="protein sequence ID" value="GAG64668.1"/>
    <property type="molecule type" value="Genomic_DNA"/>
</dbReference>
<evidence type="ECO:0000313" key="1">
    <source>
        <dbReference type="EMBL" id="GAG64668.1"/>
    </source>
</evidence>
<comment type="caution">
    <text evidence="1">The sequence shown here is derived from an EMBL/GenBank/DDBJ whole genome shotgun (WGS) entry which is preliminary data.</text>
</comment>
<sequence>MKKLTDFDETATPKTPVSRLTYYVCTNCVLNPEDT</sequence>
<protein>
    <submittedName>
        <fullName evidence="1">Uncharacterized protein</fullName>
    </submittedName>
</protein>
<dbReference type="AlphaFoldDB" id="X0ZVZ8"/>
<proteinExistence type="predicted"/>
<feature type="non-terminal residue" evidence="1">
    <location>
        <position position="35"/>
    </location>
</feature>
<organism evidence="1">
    <name type="scientific">marine sediment metagenome</name>
    <dbReference type="NCBI Taxonomy" id="412755"/>
    <lineage>
        <taxon>unclassified sequences</taxon>
        <taxon>metagenomes</taxon>
        <taxon>ecological metagenomes</taxon>
    </lineage>
</organism>